<reference evidence="1" key="1">
    <citation type="journal article" date="2019" name="Sci. Rep.">
        <title>Draft genome of Tanacetum cinerariifolium, the natural source of mosquito coil.</title>
        <authorList>
            <person name="Yamashiro T."/>
            <person name="Shiraishi A."/>
            <person name="Satake H."/>
            <person name="Nakayama K."/>
        </authorList>
    </citation>
    <scope>NUCLEOTIDE SEQUENCE</scope>
</reference>
<comment type="caution">
    <text evidence="1">The sequence shown here is derived from an EMBL/GenBank/DDBJ whole genome shotgun (WGS) entry which is preliminary data.</text>
</comment>
<feature type="non-terminal residue" evidence="1">
    <location>
        <position position="162"/>
    </location>
</feature>
<evidence type="ECO:0000313" key="1">
    <source>
        <dbReference type="EMBL" id="GFD37061.1"/>
    </source>
</evidence>
<protein>
    <submittedName>
        <fullName evidence="1">Uncharacterized protein</fullName>
    </submittedName>
</protein>
<accession>A0A699VVU3</accession>
<gene>
    <name evidence="1" type="ORF">Tci_909030</name>
</gene>
<dbReference type="AlphaFoldDB" id="A0A699VVU3"/>
<dbReference type="EMBL" id="BKCJ011480137">
    <property type="protein sequence ID" value="GFD37061.1"/>
    <property type="molecule type" value="Genomic_DNA"/>
</dbReference>
<feature type="non-terminal residue" evidence="1">
    <location>
        <position position="1"/>
    </location>
</feature>
<sequence>HLLNAGAGERRQTLLLCGPQPPSEVLSASHRGIALAIRQLRRHFSEALYEELKKGGSHELSASDYQDWAAVLDTDYQERYLLELDQELDAGIEPGRAACSALVTPAMRLVGSKTEGADKVAEALGRRLGLWPRYPGRAGRHLKPVAAVYDALVPALLEPGEV</sequence>
<name>A0A699VVU3_TANCI</name>
<proteinExistence type="predicted"/>
<organism evidence="1">
    <name type="scientific">Tanacetum cinerariifolium</name>
    <name type="common">Dalmatian daisy</name>
    <name type="synonym">Chrysanthemum cinerariifolium</name>
    <dbReference type="NCBI Taxonomy" id="118510"/>
    <lineage>
        <taxon>Eukaryota</taxon>
        <taxon>Viridiplantae</taxon>
        <taxon>Streptophyta</taxon>
        <taxon>Embryophyta</taxon>
        <taxon>Tracheophyta</taxon>
        <taxon>Spermatophyta</taxon>
        <taxon>Magnoliopsida</taxon>
        <taxon>eudicotyledons</taxon>
        <taxon>Gunneridae</taxon>
        <taxon>Pentapetalae</taxon>
        <taxon>asterids</taxon>
        <taxon>campanulids</taxon>
        <taxon>Asterales</taxon>
        <taxon>Asteraceae</taxon>
        <taxon>Asteroideae</taxon>
        <taxon>Anthemideae</taxon>
        <taxon>Anthemidinae</taxon>
        <taxon>Tanacetum</taxon>
    </lineage>
</organism>